<sequence>MRREAEEELWQRPGVAACLSGAERRLREQDGALSRRLQFVQAVHVLDLWLMLALVRVRSHPLNEETSNVQSELPLTCYECYELENVLEMVAGLEGTLSKFAEDTKLGGAVDSLEGREALQRDLDKLEDWAVTNHVKFNKGKCQILLLGWGNPECTETRE</sequence>
<evidence type="ECO:0000313" key="2">
    <source>
        <dbReference type="Proteomes" id="UP001145742"/>
    </source>
</evidence>
<dbReference type="EMBL" id="WHWB01033288">
    <property type="protein sequence ID" value="KAJ7420751.1"/>
    <property type="molecule type" value="Genomic_DNA"/>
</dbReference>
<dbReference type="Proteomes" id="UP001145742">
    <property type="component" value="Unassembled WGS sequence"/>
</dbReference>
<evidence type="ECO:0008006" key="3">
    <source>
        <dbReference type="Google" id="ProtNLM"/>
    </source>
</evidence>
<reference evidence="1" key="1">
    <citation type="submission" date="2019-10" db="EMBL/GenBank/DDBJ databases">
        <authorList>
            <person name="Soares A.E.R."/>
            <person name="Aleixo A."/>
            <person name="Schneider P."/>
            <person name="Miyaki C.Y."/>
            <person name="Schneider M.P."/>
            <person name="Mello C."/>
            <person name="Vasconcelos A.T.R."/>
        </authorList>
    </citation>
    <scope>NUCLEOTIDE SEQUENCE</scope>
    <source>
        <tissue evidence="1">Muscle</tissue>
    </source>
</reference>
<proteinExistence type="predicted"/>
<organism evidence="1 2">
    <name type="scientific">Willisornis vidua</name>
    <name type="common">Xingu scale-backed antbird</name>
    <dbReference type="NCBI Taxonomy" id="1566151"/>
    <lineage>
        <taxon>Eukaryota</taxon>
        <taxon>Metazoa</taxon>
        <taxon>Chordata</taxon>
        <taxon>Craniata</taxon>
        <taxon>Vertebrata</taxon>
        <taxon>Euteleostomi</taxon>
        <taxon>Archelosauria</taxon>
        <taxon>Archosauria</taxon>
        <taxon>Dinosauria</taxon>
        <taxon>Saurischia</taxon>
        <taxon>Theropoda</taxon>
        <taxon>Coelurosauria</taxon>
        <taxon>Aves</taxon>
        <taxon>Neognathae</taxon>
        <taxon>Neoaves</taxon>
        <taxon>Telluraves</taxon>
        <taxon>Australaves</taxon>
        <taxon>Passeriformes</taxon>
        <taxon>Thamnophilidae</taxon>
        <taxon>Willisornis</taxon>
    </lineage>
</organism>
<comment type="caution">
    <text evidence="1">The sequence shown here is derived from an EMBL/GenBank/DDBJ whole genome shotgun (WGS) entry which is preliminary data.</text>
</comment>
<evidence type="ECO:0000313" key="1">
    <source>
        <dbReference type="EMBL" id="KAJ7420751.1"/>
    </source>
</evidence>
<protein>
    <recommendedName>
        <fullName evidence="3">Rna-directed dna polymerase from mobile element jockey-like</fullName>
    </recommendedName>
</protein>
<name>A0ABQ9DKU4_9PASS</name>
<gene>
    <name evidence="1" type="ORF">WISP_46938</name>
</gene>
<keyword evidence="2" id="KW-1185">Reference proteome</keyword>
<accession>A0ABQ9DKU4</accession>